<accession>A0ABT2NZ60</accession>
<reference evidence="1" key="1">
    <citation type="submission" date="2022-09" db="EMBL/GenBank/DDBJ databases">
        <title>Shewanella sp. KJ10-1 sp.nov, isolated from marine algae.</title>
        <authorList>
            <person name="Butt M."/>
            <person name="Lee J.K."/>
            <person name="Kim J.M."/>
            <person name="Choi D.G."/>
        </authorList>
    </citation>
    <scope>NUCLEOTIDE SEQUENCE</scope>
    <source>
        <strain evidence="1">KJ10-1</strain>
    </source>
</reference>
<dbReference type="EMBL" id="JAODOQ010000001">
    <property type="protein sequence ID" value="MCT8985461.1"/>
    <property type="molecule type" value="Genomic_DNA"/>
</dbReference>
<sequence length="40" mass="4278">MIKPILCAVGLLFGVSVYQTQPHGATMKACIDNLMAQEAN</sequence>
<dbReference type="Proteomes" id="UP001431192">
    <property type="component" value="Unassembled WGS sequence"/>
</dbReference>
<evidence type="ECO:0000313" key="1">
    <source>
        <dbReference type="EMBL" id="MCT8985461.1"/>
    </source>
</evidence>
<organism evidence="1 2">
    <name type="scientific">Shewanella phaeophyticola</name>
    <dbReference type="NCBI Taxonomy" id="2978345"/>
    <lineage>
        <taxon>Bacteria</taxon>
        <taxon>Pseudomonadati</taxon>
        <taxon>Pseudomonadota</taxon>
        <taxon>Gammaproteobacteria</taxon>
        <taxon>Alteromonadales</taxon>
        <taxon>Shewanellaceae</taxon>
        <taxon>Shewanella</taxon>
    </lineage>
</organism>
<keyword evidence="2" id="KW-1185">Reference proteome</keyword>
<protein>
    <submittedName>
        <fullName evidence="1">Uncharacterized protein</fullName>
    </submittedName>
</protein>
<proteinExistence type="predicted"/>
<evidence type="ECO:0000313" key="2">
    <source>
        <dbReference type="Proteomes" id="UP001431192"/>
    </source>
</evidence>
<gene>
    <name evidence="1" type="ORF">N4T56_01595</name>
</gene>
<dbReference type="RefSeq" id="WP_261732000.1">
    <property type="nucleotide sequence ID" value="NZ_JAODOQ010000001.1"/>
</dbReference>
<comment type="caution">
    <text evidence="1">The sequence shown here is derived from an EMBL/GenBank/DDBJ whole genome shotgun (WGS) entry which is preliminary data.</text>
</comment>
<name>A0ABT2NZ60_9GAMM</name>